<dbReference type="CDD" id="cd09756">
    <property type="entry name" value="Cas5_I-E"/>
    <property type="match status" value="1"/>
</dbReference>
<reference evidence="3 4" key="1">
    <citation type="submission" date="2020-03" db="EMBL/GenBank/DDBJ databases">
        <title>Leucobacter sp. nov., isolated from beetles.</title>
        <authorList>
            <person name="Hyun D.-W."/>
            <person name="Bae J.-W."/>
        </authorList>
    </citation>
    <scope>NUCLEOTIDE SEQUENCE [LARGE SCALE GENOMIC DNA]</scope>
    <source>
        <strain evidence="3 4">HDW9B</strain>
    </source>
</reference>
<organism evidence="3 4">
    <name type="scientific">Leucobacter insecticola</name>
    <dbReference type="NCBI Taxonomy" id="2714934"/>
    <lineage>
        <taxon>Bacteria</taxon>
        <taxon>Bacillati</taxon>
        <taxon>Actinomycetota</taxon>
        <taxon>Actinomycetes</taxon>
        <taxon>Micrococcales</taxon>
        <taxon>Microbacteriaceae</taxon>
        <taxon>Leucobacter</taxon>
    </lineage>
</organism>
<proteinExistence type="predicted"/>
<dbReference type="NCBIfam" id="TIGR01868">
    <property type="entry name" value="casD_Cas5e"/>
    <property type="match status" value="1"/>
</dbReference>
<dbReference type="GO" id="GO:0051607">
    <property type="term" value="P:defense response to virus"/>
    <property type="evidence" value="ECO:0007669"/>
    <property type="project" value="UniProtKB-KW"/>
</dbReference>
<feature type="region of interest" description="Disordered" evidence="2">
    <location>
        <begin position="214"/>
        <end position="255"/>
    </location>
</feature>
<feature type="region of interest" description="Disordered" evidence="2">
    <location>
        <begin position="177"/>
        <end position="197"/>
    </location>
</feature>
<dbReference type="GO" id="GO:0043571">
    <property type="term" value="P:maintenance of CRISPR repeat elements"/>
    <property type="evidence" value="ECO:0007669"/>
    <property type="project" value="InterPro"/>
</dbReference>
<dbReference type="KEGG" id="lins:G7067_03915"/>
<dbReference type="NCBIfam" id="TIGR02593">
    <property type="entry name" value="CRISPR_cas5"/>
    <property type="match status" value="1"/>
</dbReference>
<evidence type="ECO:0000313" key="3">
    <source>
        <dbReference type="EMBL" id="QIM15752.1"/>
    </source>
</evidence>
<dbReference type="GO" id="GO:0003723">
    <property type="term" value="F:RNA binding"/>
    <property type="evidence" value="ECO:0007669"/>
    <property type="project" value="InterPro"/>
</dbReference>
<feature type="compositionally biased region" description="Basic and acidic residues" evidence="2">
    <location>
        <begin position="228"/>
        <end position="247"/>
    </location>
</feature>
<dbReference type="InterPro" id="IPR013422">
    <property type="entry name" value="CRISPR-assoc_prot_Cas5_N"/>
</dbReference>
<sequence length="255" mass="28539">MSSLLLDLSGPLQSWGNDSRFVRRETKTMPSKSGIVGLLAAALGRRRTDPVEDLVALRFGVRQDQQGKLVRDFQTEIDYHSGPNPQSKALTYRYYLADARYLAVVEAERSLLEGLAEAIQSPVFPLYLGRRACPPTGRIVRGIEEAPLEDVLQSSPWLAAEWYRQKQPRQVQLMWSRDADPGEPAHETLRDLPRSFDPRHRDYGLRGVVHGWTQVANPDGRSQFGADDSSHDVEDPRTKPTTPDHDPMAALGGEA</sequence>
<evidence type="ECO:0000256" key="2">
    <source>
        <dbReference type="SAM" id="MobiDB-lite"/>
    </source>
</evidence>
<dbReference type="Pfam" id="PF09704">
    <property type="entry name" value="Cas_Cas5d"/>
    <property type="match status" value="1"/>
</dbReference>
<dbReference type="AlphaFoldDB" id="A0A6G8FI81"/>
<dbReference type="RefSeq" id="WP_166322137.1">
    <property type="nucleotide sequence ID" value="NZ_CP049934.1"/>
</dbReference>
<dbReference type="EMBL" id="CP049934">
    <property type="protein sequence ID" value="QIM15752.1"/>
    <property type="molecule type" value="Genomic_DNA"/>
</dbReference>
<evidence type="ECO:0000313" key="4">
    <source>
        <dbReference type="Proteomes" id="UP000501387"/>
    </source>
</evidence>
<dbReference type="Gene3D" id="3.30.70.2660">
    <property type="match status" value="1"/>
</dbReference>
<keyword evidence="1" id="KW-0051">Antiviral defense</keyword>
<dbReference type="InterPro" id="IPR010147">
    <property type="entry name" value="CRISPR-assoc_prot_CasD"/>
</dbReference>
<accession>A0A6G8FI81</accession>
<dbReference type="InterPro" id="IPR021124">
    <property type="entry name" value="CRISPR-assoc_prot_Cas5"/>
</dbReference>
<keyword evidence="4" id="KW-1185">Reference proteome</keyword>
<name>A0A6G8FI81_9MICO</name>
<protein>
    <submittedName>
        <fullName evidence="3">Type I-E CRISPR-associated protein Cas5/CasD</fullName>
    </submittedName>
</protein>
<dbReference type="Proteomes" id="UP000501387">
    <property type="component" value="Chromosome"/>
</dbReference>
<evidence type="ECO:0000256" key="1">
    <source>
        <dbReference type="ARBA" id="ARBA00023118"/>
    </source>
</evidence>
<gene>
    <name evidence="3" type="primary">cas5e</name>
    <name evidence="3" type="ORF">G7067_03915</name>
</gene>